<evidence type="ECO:0000313" key="2">
    <source>
        <dbReference type="Proteomes" id="UP000005038"/>
    </source>
</evidence>
<protein>
    <submittedName>
        <fullName evidence="1">Uncharacterized protein</fullName>
    </submittedName>
</protein>
<organism evidence="1 2">
    <name type="scientific">Gordonia otitidis (strain DSM 44809 / CCUG 52243 / JCM 12355 / NBRC 100426 / IFM 10032)</name>
    <dbReference type="NCBI Taxonomy" id="1108044"/>
    <lineage>
        <taxon>Bacteria</taxon>
        <taxon>Bacillati</taxon>
        <taxon>Actinomycetota</taxon>
        <taxon>Actinomycetes</taxon>
        <taxon>Mycobacteriales</taxon>
        <taxon>Gordoniaceae</taxon>
        <taxon>Gordonia</taxon>
    </lineage>
</organism>
<keyword evidence="2" id="KW-1185">Reference proteome</keyword>
<dbReference type="STRING" id="1108044.GOOTI_083_00050"/>
<gene>
    <name evidence="1" type="ORF">GOOTI_083_00050</name>
</gene>
<dbReference type="EMBL" id="BAFB01000083">
    <property type="protein sequence ID" value="GAB33830.1"/>
    <property type="molecule type" value="Genomic_DNA"/>
</dbReference>
<accession>H5TK22</accession>
<reference evidence="1" key="1">
    <citation type="submission" date="2012-02" db="EMBL/GenBank/DDBJ databases">
        <title>Whole genome shotgun sequence of Gordonia otitidis NBRC 100426.</title>
        <authorList>
            <person name="Yoshida I."/>
            <person name="Hosoyama A."/>
            <person name="Tsuchikane K."/>
            <person name="Katsumata H."/>
            <person name="Yamazaki S."/>
            <person name="Fujita N."/>
        </authorList>
    </citation>
    <scope>NUCLEOTIDE SEQUENCE [LARGE SCALE GENOMIC DNA]</scope>
    <source>
        <strain evidence="1">NBRC 100426</strain>
    </source>
</reference>
<dbReference type="Proteomes" id="UP000005038">
    <property type="component" value="Unassembled WGS sequence"/>
</dbReference>
<dbReference type="RefSeq" id="WP_007238074.1">
    <property type="nucleotide sequence ID" value="NZ_BAFB01000083.1"/>
</dbReference>
<sequence length="89" mass="9425">MSLADNVSDIEIETVVLMLDPAVQHLATCTAGICDRAIDSPEFRSALSETANHVGIADSTVEALFNAVIRLRVTMGIAAPVRRDGRASS</sequence>
<name>H5TK22_GORO1</name>
<evidence type="ECO:0000313" key="1">
    <source>
        <dbReference type="EMBL" id="GAB33830.1"/>
    </source>
</evidence>
<proteinExistence type="predicted"/>
<dbReference type="AlphaFoldDB" id="H5TK22"/>
<comment type="caution">
    <text evidence="1">The sequence shown here is derived from an EMBL/GenBank/DDBJ whole genome shotgun (WGS) entry which is preliminary data.</text>
</comment>